<feature type="non-terminal residue" evidence="1">
    <location>
        <position position="89"/>
    </location>
</feature>
<name>X1UG46_9ZZZZ</name>
<reference evidence="1" key="1">
    <citation type="journal article" date="2014" name="Front. Microbiol.">
        <title>High frequency of phylogenetically diverse reductive dehalogenase-homologous genes in deep subseafloor sedimentary metagenomes.</title>
        <authorList>
            <person name="Kawai M."/>
            <person name="Futagami T."/>
            <person name="Toyoda A."/>
            <person name="Takaki Y."/>
            <person name="Nishi S."/>
            <person name="Hori S."/>
            <person name="Arai W."/>
            <person name="Tsubouchi T."/>
            <person name="Morono Y."/>
            <person name="Uchiyama I."/>
            <person name="Ito T."/>
            <person name="Fujiyama A."/>
            <person name="Inagaki F."/>
            <person name="Takami H."/>
        </authorList>
    </citation>
    <scope>NUCLEOTIDE SEQUENCE</scope>
    <source>
        <strain evidence="1">Expedition CK06-06</strain>
    </source>
</reference>
<gene>
    <name evidence="1" type="ORF">S12H4_60788</name>
</gene>
<dbReference type="AlphaFoldDB" id="X1UG46"/>
<accession>X1UG46</accession>
<sequence length="89" mass="10369">MTNGKEGEKPPKVEKEFFDLVNRLIVVSLQEREGLVEKYRDLFYENLFFIPVAQKVKCPMIMSKKLGNIPHAGFATLTRYAGEQLFFRQ</sequence>
<proteinExistence type="predicted"/>
<evidence type="ECO:0000313" key="1">
    <source>
        <dbReference type="EMBL" id="GAJ16484.1"/>
    </source>
</evidence>
<organism evidence="1">
    <name type="scientific">marine sediment metagenome</name>
    <dbReference type="NCBI Taxonomy" id="412755"/>
    <lineage>
        <taxon>unclassified sequences</taxon>
        <taxon>metagenomes</taxon>
        <taxon>ecological metagenomes</taxon>
    </lineage>
</organism>
<dbReference type="EMBL" id="BARW01040110">
    <property type="protein sequence ID" value="GAJ16484.1"/>
    <property type="molecule type" value="Genomic_DNA"/>
</dbReference>
<comment type="caution">
    <text evidence="1">The sequence shown here is derived from an EMBL/GenBank/DDBJ whole genome shotgun (WGS) entry which is preliminary data.</text>
</comment>
<protein>
    <submittedName>
        <fullName evidence="1">Uncharacterized protein</fullName>
    </submittedName>
</protein>